<dbReference type="SUPFAM" id="SSF46785">
    <property type="entry name" value="Winged helix' DNA-binding domain"/>
    <property type="match status" value="1"/>
</dbReference>
<dbReference type="EMBL" id="UGNW01000002">
    <property type="protein sequence ID" value="STX60908.1"/>
    <property type="molecule type" value="Genomic_DNA"/>
</dbReference>
<dbReference type="Gene3D" id="1.10.10.10">
    <property type="entry name" value="Winged helix-like DNA-binding domain superfamily/Winged helix DNA-binding domain"/>
    <property type="match status" value="1"/>
</dbReference>
<protein>
    <recommendedName>
        <fullName evidence="5">Sugar-specific transcriptional regulator TrmB</fullName>
    </recommendedName>
</protein>
<evidence type="ECO:0008006" key="5">
    <source>
        <dbReference type="Google" id="ProtNLM"/>
    </source>
</evidence>
<dbReference type="Proteomes" id="UP000054735">
    <property type="component" value="Unassembled WGS sequence"/>
</dbReference>
<evidence type="ECO:0000313" key="2">
    <source>
        <dbReference type="EMBL" id="STX60908.1"/>
    </source>
</evidence>
<evidence type="ECO:0000313" key="1">
    <source>
        <dbReference type="EMBL" id="KTC69820.1"/>
    </source>
</evidence>
<dbReference type="RefSeq" id="WP_058523978.1">
    <property type="nucleotide sequence ID" value="NZ_LNXT01000035.1"/>
</dbReference>
<gene>
    <name evidence="1" type="ORF">Lbir_1960</name>
    <name evidence="2" type="ORF">NCTC12437_03200</name>
</gene>
<dbReference type="STRING" id="28083.Lbir_1960"/>
<proteinExistence type="predicted"/>
<evidence type="ECO:0000313" key="4">
    <source>
        <dbReference type="Proteomes" id="UP000255066"/>
    </source>
</evidence>
<reference evidence="2 4" key="2">
    <citation type="submission" date="2018-06" db="EMBL/GenBank/DDBJ databases">
        <authorList>
            <consortium name="Pathogen Informatics"/>
            <person name="Doyle S."/>
        </authorList>
    </citation>
    <scope>NUCLEOTIDE SEQUENCE [LARGE SCALE GENOMIC DNA]</scope>
    <source>
        <strain evidence="2 4">NCTC12437</strain>
    </source>
</reference>
<evidence type="ECO:0000313" key="3">
    <source>
        <dbReference type="Proteomes" id="UP000054735"/>
    </source>
</evidence>
<keyword evidence="3" id="KW-1185">Reference proteome</keyword>
<sequence length="340" mass="39266">MNNSIYYHGFNRLLSLTKSPKEALLLDKIIFHSQGSLLKRDGRLWFTRKIPDLATDLGFSESRIYIYLKNLEEAGYIIRRRFKFYGVPRCFIGLTDSLQNQLKIYSKPPNTIEIKEKTSSINTDISERIDSPVSRDSSNKEKNRVINNITYCNSQSKLAFSEFNAVKGMLFNIQKAPGVKISSPQKVFDEILFSLGSKEQFPSIDSFKHKLNIISKLLRTNRWRTPKGFDKYSPNASFYKKEEEKNNALRTKLRREELAYSGLDEFTIAKRLQNLNESIPQPSLRSNLLRDLQVQQSVINGIKKNMKTINNGNILNNFLSMLSQEEVKLSKIQDQMSSLI</sequence>
<dbReference type="OrthoDB" id="5652910at2"/>
<accession>A0A378JUA8</accession>
<dbReference type="InterPro" id="IPR036388">
    <property type="entry name" value="WH-like_DNA-bd_sf"/>
</dbReference>
<name>A0A378JUA8_9GAMM</name>
<dbReference type="EMBL" id="LNXT01000035">
    <property type="protein sequence ID" value="KTC69820.1"/>
    <property type="molecule type" value="Genomic_DNA"/>
</dbReference>
<dbReference type="AlphaFoldDB" id="A0A378JUA8"/>
<dbReference type="Proteomes" id="UP000255066">
    <property type="component" value="Unassembled WGS sequence"/>
</dbReference>
<reference evidence="1 3" key="1">
    <citation type="submission" date="2015-11" db="EMBL/GenBank/DDBJ databases">
        <title>Genomic analysis of 38 Legionella species identifies large and diverse effector repertoires.</title>
        <authorList>
            <person name="Burstein D."/>
            <person name="Amaro F."/>
            <person name="Zusman T."/>
            <person name="Lifshitz Z."/>
            <person name="Cohen O."/>
            <person name="Gilbert J.A."/>
            <person name="Pupko T."/>
            <person name="Shuman H.A."/>
            <person name="Segal G."/>
        </authorList>
    </citation>
    <scope>NUCLEOTIDE SEQUENCE [LARGE SCALE GENOMIC DNA]</scope>
    <source>
        <strain evidence="1 3">CDC#1407-AL-14</strain>
    </source>
</reference>
<organism evidence="2 4">
    <name type="scientific">Legionella birminghamensis</name>
    <dbReference type="NCBI Taxonomy" id="28083"/>
    <lineage>
        <taxon>Bacteria</taxon>
        <taxon>Pseudomonadati</taxon>
        <taxon>Pseudomonadota</taxon>
        <taxon>Gammaproteobacteria</taxon>
        <taxon>Legionellales</taxon>
        <taxon>Legionellaceae</taxon>
        <taxon>Legionella</taxon>
    </lineage>
</organism>
<dbReference type="InterPro" id="IPR036390">
    <property type="entry name" value="WH_DNA-bd_sf"/>
</dbReference>